<dbReference type="EMBL" id="CP011371">
    <property type="protein sequence ID" value="AKJ26838.1"/>
    <property type="molecule type" value="Genomic_DNA"/>
</dbReference>
<dbReference type="KEGG" id="pbh:AAW51_0147"/>
<proteinExistence type="predicted"/>
<reference evidence="2 3" key="1">
    <citation type="submission" date="2015-05" db="EMBL/GenBank/DDBJ databases">
        <authorList>
            <person name="Tang B."/>
            <person name="Yu Y."/>
        </authorList>
    </citation>
    <scope>NUCLEOTIDE SEQUENCE [LARGE SCALE GENOMIC DNA]</scope>
    <source>
        <strain evidence="2 3">DSM 7029</strain>
    </source>
</reference>
<protein>
    <recommendedName>
        <fullName evidence="4">Outer membrane protein beta-barrel domain-containing protein</fullName>
    </recommendedName>
</protein>
<keyword evidence="3" id="KW-1185">Reference proteome</keyword>
<dbReference type="RefSeq" id="WP_047193089.1">
    <property type="nucleotide sequence ID" value="NZ_CP011371.1"/>
</dbReference>
<name>A0A0G3BFV9_9BURK</name>
<gene>
    <name evidence="2" type="ORF">AAW51_0147</name>
</gene>
<dbReference type="Proteomes" id="UP000035352">
    <property type="component" value="Chromosome"/>
</dbReference>
<evidence type="ECO:0008006" key="4">
    <source>
        <dbReference type="Google" id="ProtNLM"/>
    </source>
</evidence>
<evidence type="ECO:0000313" key="3">
    <source>
        <dbReference type="Proteomes" id="UP000035352"/>
    </source>
</evidence>
<sequence length="223" mass="23651">MNCAVLVRCAAATALLGSLASVAQAGEVYGGFGLPGVMIGYAHAINSSFTVRADFATLGEHDLDGEEEGIDYEGDLKLHRTGVFADWFPTTSAFRLTGGITFNRIRADLVGRPTGNAITIGDTTYAATAEDRFDVSVKFPTTTPYIGLGWGHQLRNPGGAGWVVTFDVGGSIGKAKVRGTVSGPLLSQTVSQEDIDRELEELEDGVGKVRFIPQVSIGVSYRF</sequence>
<accession>A0A0G3BFV9</accession>
<dbReference type="Gene3D" id="2.40.160.170">
    <property type="match status" value="1"/>
</dbReference>
<feature type="chain" id="PRO_5002551534" description="Outer membrane protein beta-barrel domain-containing protein" evidence="1">
    <location>
        <begin position="26"/>
        <end position="223"/>
    </location>
</feature>
<evidence type="ECO:0000256" key="1">
    <source>
        <dbReference type="SAM" id="SignalP"/>
    </source>
</evidence>
<evidence type="ECO:0000313" key="2">
    <source>
        <dbReference type="EMBL" id="AKJ26838.1"/>
    </source>
</evidence>
<keyword evidence="1" id="KW-0732">Signal</keyword>
<dbReference type="OrthoDB" id="517121at2"/>
<dbReference type="AlphaFoldDB" id="A0A0G3BFV9"/>
<organism evidence="2 3">
    <name type="scientific">Caldimonas brevitalea</name>
    <dbReference type="NCBI Taxonomy" id="413882"/>
    <lineage>
        <taxon>Bacteria</taxon>
        <taxon>Pseudomonadati</taxon>
        <taxon>Pseudomonadota</taxon>
        <taxon>Betaproteobacteria</taxon>
        <taxon>Burkholderiales</taxon>
        <taxon>Sphaerotilaceae</taxon>
        <taxon>Caldimonas</taxon>
    </lineage>
</organism>
<dbReference type="STRING" id="413882.AAW51_0147"/>
<feature type="signal peptide" evidence="1">
    <location>
        <begin position="1"/>
        <end position="25"/>
    </location>
</feature>